<feature type="domain" description="PPE" evidence="3">
    <location>
        <begin position="10"/>
        <end position="168"/>
    </location>
</feature>
<evidence type="ECO:0000313" key="4">
    <source>
        <dbReference type="EMBL" id="MEB3508959.1"/>
    </source>
</evidence>
<protein>
    <submittedName>
        <fullName evidence="4">PPE family protein</fullName>
    </submittedName>
</protein>
<evidence type="ECO:0000256" key="2">
    <source>
        <dbReference type="SAM" id="MobiDB-lite"/>
    </source>
</evidence>
<dbReference type="EMBL" id="JAYKYQ010000001">
    <property type="protein sequence ID" value="MEB3508959.1"/>
    <property type="molecule type" value="Genomic_DNA"/>
</dbReference>
<dbReference type="RefSeq" id="WP_195079651.1">
    <property type="nucleotide sequence ID" value="NZ_JAYESH010000008.1"/>
</dbReference>
<evidence type="ECO:0000256" key="1">
    <source>
        <dbReference type="ARBA" id="ARBA00010652"/>
    </source>
</evidence>
<dbReference type="Gene3D" id="1.20.1260.20">
    <property type="entry name" value="PPE superfamily"/>
    <property type="match status" value="1"/>
</dbReference>
<evidence type="ECO:0000259" key="3">
    <source>
        <dbReference type="Pfam" id="PF00823"/>
    </source>
</evidence>
<feature type="compositionally biased region" description="Gly residues" evidence="2">
    <location>
        <begin position="380"/>
        <end position="390"/>
    </location>
</feature>
<feature type="region of interest" description="Disordered" evidence="2">
    <location>
        <begin position="329"/>
        <end position="390"/>
    </location>
</feature>
<dbReference type="Proteomes" id="UP001348098">
    <property type="component" value="Unassembled WGS sequence"/>
</dbReference>
<reference evidence="4 5" key="1">
    <citation type="submission" date="2023-12" db="EMBL/GenBank/DDBJ databases">
        <title>novel species in genus Nocarida.</title>
        <authorList>
            <person name="Li Z."/>
        </authorList>
    </citation>
    <scope>NUCLEOTIDE SEQUENCE [LARGE SCALE GENOMIC DNA]</scope>
    <source>
        <strain evidence="4 5">CDC186</strain>
    </source>
</reference>
<dbReference type="InterPro" id="IPR038332">
    <property type="entry name" value="PPE_sf"/>
</dbReference>
<proteinExistence type="inferred from homology"/>
<sequence length="390" mass="37896">MVAGVTGVIWAARPSEVNSATLHAGAHAIPISAAATAWGGLTAAWVDATTTVARVMAELGVGMQGINGIAALSKLTGFLGWSEQQGVQAAAMGAKAAANATAYTVAALAMPSPPEIAAVNTALAASANPPGVLSGAFEAAEVARHAMDIRAALVMETYEAATSAMLATPAEFLLPPPIAKGAGTASPEQAADTTSEVPADPIQAAVAATQAFLSNPGVASAATQAAQAVGSIATTGVSTVGNVAGSAIAAASTSSAPAFSGMAPMAMGVGAAATAAGAATRAVSFTGLGSAAGISSGSLKLPEGWGSNGTIGGATAAVQETAVVKGVEAAPVRPANTGNGNPLLGNQARSDEDDENEHDGRDYLRSTEHFNDGRLTTDGVIGGDLSGTVR</sequence>
<organism evidence="4 5">
    <name type="scientific">Nocardia implantans</name>
    <dbReference type="NCBI Taxonomy" id="3108168"/>
    <lineage>
        <taxon>Bacteria</taxon>
        <taxon>Bacillati</taxon>
        <taxon>Actinomycetota</taxon>
        <taxon>Actinomycetes</taxon>
        <taxon>Mycobacteriales</taxon>
        <taxon>Nocardiaceae</taxon>
        <taxon>Nocardia</taxon>
    </lineage>
</organism>
<comment type="caution">
    <text evidence="4">The sequence shown here is derived from an EMBL/GenBank/DDBJ whole genome shotgun (WGS) entry which is preliminary data.</text>
</comment>
<name>A0ABU6AP06_9NOCA</name>
<dbReference type="InterPro" id="IPR000030">
    <property type="entry name" value="PPE_dom"/>
</dbReference>
<gene>
    <name evidence="4" type="ORF">U3653_02885</name>
</gene>
<accession>A0ABU6AP06</accession>
<keyword evidence="5" id="KW-1185">Reference proteome</keyword>
<comment type="similarity">
    <text evidence="1">Belongs to the mycobacterial PPE family.</text>
</comment>
<evidence type="ECO:0000313" key="5">
    <source>
        <dbReference type="Proteomes" id="UP001348098"/>
    </source>
</evidence>
<dbReference type="Pfam" id="PF00823">
    <property type="entry name" value="PPE"/>
    <property type="match status" value="1"/>
</dbReference>
<feature type="compositionally biased region" description="Basic and acidic residues" evidence="2">
    <location>
        <begin position="358"/>
        <end position="372"/>
    </location>
</feature>
<dbReference type="SUPFAM" id="SSF140459">
    <property type="entry name" value="PE/PPE dimer-like"/>
    <property type="match status" value="1"/>
</dbReference>